<protein>
    <submittedName>
        <fullName evidence="2">DUF3617 family protein</fullName>
    </submittedName>
</protein>
<dbReference type="Pfam" id="PF12276">
    <property type="entry name" value="DUF3617"/>
    <property type="match status" value="1"/>
</dbReference>
<gene>
    <name evidence="2" type="ORF">VCB98_06095</name>
</gene>
<proteinExistence type="predicted"/>
<comment type="caution">
    <text evidence="2">The sequence shown here is derived from an EMBL/GenBank/DDBJ whole genome shotgun (WGS) entry which is preliminary data.</text>
</comment>
<sequence length="145" mass="15787">MRNILIAIAALLALACSQAQADTPNIEPGMWEHTNVTTFEGGPMGEQEETSTEQECITQEEIDDRDFFAELDGVEECTITDQNVSSSGMSYSMSCEHESGMSVEMDANMSFHGTTMSGEMHGKLVTPMGEMSMKVISEGERIGDC</sequence>
<evidence type="ECO:0000313" key="3">
    <source>
        <dbReference type="Proteomes" id="UP001302316"/>
    </source>
</evidence>
<feature type="signal peptide" evidence="1">
    <location>
        <begin position="1"/>
        <end position="21"/>
    </location>
</feature>
<organism evidence="2 3">
    <name type="scientific">Natronospira elongata</name>
    <dbReference type="NCBI Taxonomy" id="3110268"/>
    <lineage>
        <taxon>Bacteria</taxon>
        <taxon>Pseudomonadati</taxon>
        <taxon>Pseudomonadota</taxon>
        <taxon>Gammaproteobacteria</taxon>
        <taxon>Natronospirales</taxon>
        <taxon>Natronospiraceae</taxon>
        <taxon>Natronospira</taxon>
    </lineage>
</organism>
<dbReference type="Proteomes" id="UP001302316">
    <property type="component" value="Unassembled WGS sequence"/>
</dbReference>
<dbReference type="InterPro" id="IPR022061">
    <property type="entry name" value="DUF3617"/>
</dbReference>
<accession>A0AAP6JEB8</accession>
<keyword evidence="1" id="KW-0732">Signal</keyword>
<evidence type="ECO:0000313" key="2">
    <source>
        <dbReference type="EMBL" id="MEA5445385.1"/>
    </source>
</evidence>
<reference evidence="2 3" key="1">
    <citation type="submission" date="2023-12" db="EMBL/GenBank/DDBJ databases">
        <title>Whole-genome sequencing of halo(alkali)philic microorganisms from hypersaline lakes.</title>
        <authorList>
            <person name="Sorokin D.Y."/>
            <person name="Merkel A.Y."/>
            <person name="Messina E."/>
            <person name="Yakimov M."/>
        </authorList>
    </citation>
    <scope>NUCLEOTIDE SEQUENCE [LARGE SCALE GENOMIC DNA]</scope>
    <source>
        <strain evidence="2 3">AB-CW1</strain>
    </source>
</reference>
<dbReference type="PROSITE" id="PS51257">
    <property type="entry name" value="PROKAR_LIPOPROTEIN"/>
    <property type="match status" value="1"/>
</dbReference>
<evidence type="ECO:0000256" key="1">
    <source>
        <dbReference type="SAM" id="SignalP"/>
    </source>
</evidence>
<dbReference type="RefSeq" id="WP_346051014.1">
    <property type="nucleotide sequence ID" value="NZ_JAYGII010000009.1"/>
</dbReference>
<feature type="chain" id="PRO_5043016066" evidence="1">
    <location>
        <begin position="22"/>
        <end position="145"/>
    </location>
</feature>
<dbReference type="EMBL" id="JAYGII010000009">
    <property type="protein sequence ID" value="MEA5445385.1"/>
    <property type="molecule type" value="Genomic_DNA"/>
</dbReference>
<dbReference type="AlphaFoldDB" id="A0AAP6JEB8"/>
<name>A0AAP6JEB8_9GAMM</name>
<keyword evidence="3" id="KW-1185">Reference proteome</keyword>